<keyword evidence="1" id="KW-0812">Transmembrane</keyword>
<organism evidence="3 4">
    <name type="scientific">Rhodotorula toruloides</name>
    <name type="common">Yeast</name>
    <name type="synonym">Rhodosporidium toruloides</name>
    <dbReference type="NCBI Taxonomy" id="5286"/>
    <lineage>
        <taxon>Eukaryota</taxon>
        <taxon>Fungi</taxon>
        <taxon>Dikarya</taxon>
        <taxon>Basidiomycota</taxon>
        <taxon>Pucciniomycotina</taxon>
        <taxon>Microbotryomycetes</taxon>
        <taxon>Sporidiobolales</taxon>
        <taxon>Sporidiobolaceae</taxon>
        <taxon>Rhodotorula</taxon>
    </lineage>
</organism>
<dbReference type="Gene3D" id="1.25.40.10">
    <property type="entry name" value="Tetratricopeptide repeat domain"/>
    <property type="match status" value="1"/>
</dbReference>
<feature type="domain" description="SET" evidence="2">
    <location>
        <begin position="395"/>
        <end position="559"/>
    </location>
</feature>
<sequence length="559" mass="61045">MDTSFERLTEAIKLAADKLGFDDVAIRKAADDPVALAALQAATLSSFATLADTGIATPRDVPDSVAERVRVFKLAVDMRRRALRTDKESGKAGGLDLLIMGADKFCSSRPLHEHKPITFKDMQVTKTHKGRVLLLRIVSVPAFFVGISFAAEDTHGRVEHITVYNFPLHGIRTGPDLDALFPLGTLCAIREPSFKVGDTENGHAVRCDSASDFHFLEPDSPILADVRWAKPRPASFDWRALGNGYFAQRKDYLAVRAYSEGLARCSSPEQRLVYYLNRAQANLRLNNYGGAWRDTSAVLSFLKAGISGGPPRAELKATIRRARALEGLRHLERAHEEYNRALELDKEEPEVHSGQGFVEALLSQRDAGDFDWAELEKLAIGWPAPGGLPVADYFGPIKIARLEQRVRGRGIVATHAMKAGDLIIVEKALATAANLSVDRTLAYDLTSDTMADTSRAELVTALAARMMDDSSVAPLIYSLHGGPRFPPSGDFATTAMRDRPLLPFATQATADTSRLEAISLVNAFPLGRFKVGYEGIDNYASGLFLVASMLNHSCQPNAL</sequence>
<dbReference type="OrthoDB" id="5945798at2759"/>
<name>A0A2T0A8U3_RHOTO</name>
<gene>
    <name evidence="3" type="ORF">AAT19DRAFT_14790</name>
</gene>
<dbReference type="PANTHER" id="PTHR47643:SF2">
    <property type="entry name" value="TPR DOMAIN PROTEIN (AFU_ORTHOLOGUE AFUA_5G12710)"/>
    <property type="match status" value="1"/>
</dbReference>
<dbReference type="InterPro" id="IPR001214">
    <property type="entry name" value="SET_dom"/>
</dbReference>
<dbReference type="Pfam" id="PF00856">
    <property type="entry name" value="SET"/>
    <property type="match status" value="1"/>
</dbReference>
<dbReference type="SUPFAM" id="SSF48452">
    <property type="entry name" value="TPR-like"/>
    <property type="match status" value="1"/>
</dbReference>
<dbReference type="PANTHER" id="PTHR47643">
    <property type="entry name" value="TPR DOMAIN PROTEIN (AFU_ORTHOLOGUE AFUA_5G12710)"/>
    <property type="match status" value="1"/>
</dbReference>
<accession>A0A2T0A8U3</accession>
<dbReference type="InterPro" id="IPR053209">
    <property type="entry name" value="Gramillin-biosynth_MTr"/>
</dbReference>
<dbReference type="InterPro" id="IPR046341">
    <property type="entry name" value="SET_dom_sf"/>
</dbReference>
<keyword evidence="1" id="KW-1133">Transmembrane helix</keyword>
<proteinExistence type="predicted"/>
<evidence type="ECO:0000259" key="2">
    <source>
        <dbReference type="PROSITE" id="PS50280"/>
    </source>
</evidence>
<evidence type="ECO:0000313" key="3">
    <source>
        <dbReference type="EMBL" id="PRQ74437.1"/>
    </source>
</evidence>
<dbReference type="PROSITE" id="PS50280">
    <property type="entry name" value="SET"/>
    <property type="match status" value="1"/>
</dbReference>
<protein>
    <recommendedName>
        <fullName evidence="2">SET domain-containing protein</fullName>
    </recommendedName>
</protein>
<evidence type="ECO:0000256" key="1">
    <source>
        <dbReference type="SAM" id="Phobius"/>
    </source>
</evidence>
<evidence type="ECO:0000313" key="4">
    <source>
        <dbReference type="Proteomes" id="UP000239560"/>
    </source>
</evidence>
<dbReference type="Proteomes" id="UP000239560">
    <property type="component" value="Unassembled WGS sequence"/>
</dbReference>
<dbReference type="InterPro" id="IPR011990">
    <property type="entry name" value="TPR-like_helical_dom_sf"/>
</dbReference>
<comment type="caution">
    <text evidence="3">The sequence shown here is derived from an EMBL/GenBank/DDBJ whole genome shotgun (WGS) entry which is preliminary data.</text>
</comment>
<dbReference type="SUPFAM" id="SSF82199">
    <property type="entry name" value="SET domain"/>
    <property type="match status" value="1"/>
</dbReference>
<feature type="transmembrane region" description="Helical" evidence="1">
    <location>
        <begin position="132"/>
        <end position="151"/>
    </location>
</feature>
<dbReference type="EMBL" id="LCTV02000006">
    <property type="protein sequence ID" value="PRQ74437.1"/>
    <property type="molecule type" value="Genomic_DNA"/>
</dbReference>
<reference evidence="3 4" key="1">
    <citation type="journal article" date="2018" name="Elife">
        <title>Functional genomics of lipid metabolism in the oleaginous yeast Rhodosporidium toruloides.</title>
        <authorList>
            <person name="Coradetti S.T."/>
            <person name="Pinel D."/>
            <person name="Geiselman G."/>
            <person name="Ito M."/>
            <person name="Mondo S."/>
            <person name="Reilly M.C."/>
            <person name="Cheng Y.F."/>
            <person name="Bauer S."/>
            <person name="Grigoriev I."/>
            <person name="Gladden J.M."/>
            <person name="Simmons B.A."/>
            <person name="Brem R."/>
            <person name="Arkin A.P."/>
            <person name="Skerker J.M."/>
        </authorList>
    </citation>
    <scope>NUCLEOTIDE SEQUENCE [LARGE SCALE GENOMIC DNA]</scope>
    <source>
        <strain evidence="3 4">NBRC 0880</strain>
    </source>
</reference>
<dbReference type="AlphaFoldDB" id="A0A2T0A8U3"/>
<dbReference type="Gene3D" id="2.170.270.10">
    <property type="entry name" value="SET domain"/>
    <property type="match status" value="1"/>
</dbReference>
<keyword evidence="1" id="KW-0472">Membrane</keyword>